<dbReference type="PROSITE" id="PS51450">
    <property type="entry name" value="LRR"/>
    <property type="match status" value="2"/>
</dbReference>
<dbReference type="EMBL" id="JAAAHW010006992">
    <property type="protein sequence ID" value="KAF9952371.1"/>
    <property type="molecule type" value="Genomic_DNA"/>
</dbReference>
<feature type="compositionally biased region" description="Polar residues" evidence="3">
    <location>
        <begin position="896"/>
        <end position="906"/>
    </location>
</feature>
<feature type="compositionally biased region" description="Low complexity" evidence="3">
    <location>
        <begin position="288"/>
        <end position="302"/>
    </location>
</feature>
<comment type="caution">
    <text evidence="4">The sequence shown here is derived from an EMBL/GenBank/DDBJ whole genome shotgun (WGS) entry which is preliminary data.</text>
</comment>
<feature type="region of interest" description="Disordered" evidence="3">
    <location>
        <begin position="778"/>
        <end position="866"/>
    </location>
</feature>
<feature type="region of interest" description="Disordered" evidence="3">
    <location>
        <begin position="285"/>
        <end position="330"/>
    </location>
</feature>
<evidence type="ECO:0000313" key="5">
    <source>
        <dbReference type="Proteomes" id="UP000749646"/>
    </source>
</evidence>
<dbReference type="OrthoDB" id="660555at2759"/>
<feature type="compositionally biased region" description="Basic and acidic residues" evidence="3">
    <location>
        <begin position="303"/>
        <end position="312"/>
    </location>
</feature>
<evidence type="ECO:0000256" key="2">
    <source>
        <dbReference type="ARBA" id="ARBA00022737"/>
    </source>
</evidence>
<keyword evidence="5" id="KW-1185">Reference proteome</keyword>
<accession>A0A9P6IY25</accession>
<keyword evidence="1" id="KW-0433">Leucine-rich repeat</keyword>
<evidence type="ECO:0000256" key="1">
    <source>
        <dbReference type="ARBA" id="ARBA00022614"/>
    </source>
</evidence>
<feature type="compositionally biased region" description="Low complexity" evidence="3">
    <location>
        <begin position="834"/>
        <end position="862"/>
    </location>
</feature>
<protein>
    <recommendedName>
        <fullName evidence="6">L domain-like protein</fullName>
    </recommendedName>
</protein>
<dbReference type="PANTHER" id="PTHR48051:SF1">
    <property type="entry name" value="RAS SUPPRESSOR PROTEIN 1"/>
    <property type="match status" value="1"/>
</dbReference>
<feature type="compositionally biased region" description="Acidic residues" evidence="3">
    <location>
        <begin position="344"/>
        <end position="356"/>
    </location>
</feature>
<dbReference type="PANTHER" id="PTHR48051">
    <property type="match status" value="1"/>
</dbReference>
<feature type="compositionally biased region" description="Low complexity" evidence="3">
    <location>
        <begin position="915"/>
        <end position="929"/>
    </location>
</feature>
<feature type="region of interest" description="Disordered" evidence="3">
    <location>
        <begin position="895"/>
        <end position="959"/>
    </location>
</feature>
<dbReference type="GO" id="GO:0005737">
    <property type="term" value="C:cytoplasm"/>
    <property type="evidence" value="ECO:0007669"/>
    <property type="project" value="TreeGrafter"/>
</dbReference>
<feature type="compositionally biased region" description="Basic residues" evidence="3">
    <location>
        <begin position="321"/>
        <end position="330"/>
    </location>
</feature>
<evidence type="ECO:0000256" key="3">
    <source>
        <dbReference type="SAM" id="MobiDB-lite"/>
    </source>
</evidence>
<keyword evidence="2" id="KW-0677">Repeat</keyword>
<dbReference type="SMART" id="SM00369">
    <property type="entry name" value="LRR_TYP"/>
    <property type="match status" value="4"/>
</dbReference>
<evidence type="ECO:0000313" key="4">
    <source>
        <dbReference type="EMBL" id="KAF9952371.1"/>
    </source>
</evidence>
<feature type="compositionally biased region" description="Acidic residues" evidence="3">
    <location>
        <begin position="455"/>
        <end position="473"/>
    </location>
</feature>
<gene>
    <name evidence="4" type="ORF">BGZ65_005312</name>
</gene>
<name>A0A9P6IY25_9FUNG</name>
<feature type="compositionally biased region" description="Basic and acidic residues" evidence="3">
    <location>
        <begin position="357"/>
        <end position="366"/>
    </location>
</feature>
<dbReference type="Proteomes" id="UP000749646">
    <property type="component" value="Unassembled WGS sequence"/>
</dbReference>
<dbReference type="Gene3D" id="3.80.10.10">
    <property type="entry name" value="Ribonuclease Inhibitor"/>
    <property type="match status" value="1"/>
</dbReference>
<evidence type="ECO:0008006" key="6">
    <source>
        <dbReference type="Google" id="ProtNLM"/>
    </source>
</evidence>
<feature type="compositionally biased region" description="Gly residues" evidence="3">
    <location>
        <begin position="800"/>
        <end position="814"/>
    </location>
</feature>
<reference evidence="4" key="1">
    <citation type="journal article" date="2020" name="Fungal Divers.">
        <title>Resolving the Mortierellaceae phylogeny through synthesis of multi-gene phylogenetics and phylogenomics.</title>
        <authorList>
            <person name="Vandepol N."/>
            <person name="Liber J."/>
            <person name="Desiro A."/>
            <person name="Na H."/>
            <person name="Kennedy M."/>
            <person name="Barry K."/>
            <person name="Grigoriev I.V."/>
            <person name="Miller A.N."/>
            <person name="O'Donnell K."/>
            <person name="Stajich J.E."/>
            <person name="Bonito G."/>
        </authorList>
    </citation>
    <scope>NUCLEOTIDE SEQUENCE</scope>
    <source>
        <strain evidence="4">MES-2147</strain>
    </source>
</reference>
<dbReference type="InterPro" id="IPR050216">
    <property type="entry name" value="LRR_domain-containing"/>
</dbReference>
<feature type="region of interest" description="Disordered" evidence="3">
    <location>
        <begin position="344"/>
        <end position="366"/>
    </location>
</feature>
<dbReference type="SUPFAM" id="SSF52058">
    <property type="entry name" value="L domain-like"/>
    <property type="match status" value="1"/>
</dbReference>
<dbReference type="InterPro" id="IPR003591">
    <property type="entry name" value="Leu-rich_rpt_typical-subtyp"/>
</dbReference>
<dbReference type="InterPro" id="IPR001611">
    <property type="entry name" value="Leu-rich_rpt"/>
</dbReference>
<sequence length="959" mass="102829">MGATVSREHAKLPFGYTHARKDDYISTTALVSKRQRLHRLLIRNTDSTSATPSQPHRLQLTEDGIVPGSIPILGDGLAGSFSGGGVLSFMPHSSMDDTDSDDAEIVSLSSILNQGPEPEPQWHAVGQDQDEGVYYYPNSNGSGFGLAGSASAATLNNSSTNTTTTAKAGVPFLQETDSGHESGGGGVAHSRASTLESIAHSDSHWSETLCCSSRTGMGSPMSPSTTAALTPPGAIASTVGPDTLLELVSNSPTLETPHYVTEATVTVVAAHAADTTTALSLSNTSQLNGANQNDAQNDAQNDGIEHDNDKTTKQSLTPVRPRIHPCQHLQKHSFRAIQQDLVETDEDEDTDEDLDDGGNRSKSDRRKMDIISALGIADAPDEGPGDVPFSLFKDEPVFHSLPDQYRLHTTRRNTDGGSYSRSRSFGSRFDHDDYAAVVHLPQDFFEGHRHHFGVGDEEDSDEESDHDVDEDDQAGYPRIRRTIKGKGMGTSVMGPSISAFVSGSHSFLNYPMMMTADEDVGHLNPIPFSELPSLTNIGLCSHGITKLSSNIRLLSSATCLQLCCNDLCSVPTEIGFLRNLTLLDLSKNSLTMLPDSIQYLTKLVDLKLSFNFLESLPTSIGALTKLTSLHLESNRLTRIPSQIGQIKRLSLLELNDNPLTVLPAEIGKLQYLRRLRLDRCPLIQEFAHTPLHSPPTLLELAARVLVRHRIKTPTLLPPHLKSYLKTAQRCSFCNGPYFESSFKRGKIIEKNDARIPLEYTLCIPHWNTEMERVKVIFGPQPVTTPPPPPSASSTSASSNGNGGNNGNSGSGNGNENGSARRHSRSELAFTGSTPLSIHQHASSSSPSLPSVNHFSSSNESSPIPVPSGAASLPLPVDPNIIESLTGNSRVLGLRIGSSNRGRTMGSSPPAVQHDPPSSAGNASSSGPAPLLTPPPSSGAKSRFTIRLKARGERPATSSP</sequence>
<dbReference type="AlphaFoldDB" id="A0A9P6IY25"/>
<feature type="region of interest" description="Disordered" evidence="3">
    <location>
        <begin position="449"/>
        <end position="477"/>
    </location>
</feature>
<dbReference type="InterPro" id="IPR032675">
    <property type="entry name" value="LRR_dom_sf"/>
</dbReference>
<proteinExistence type="predicted"/>
<organism evidence="4 5">
    <name type="scientific">Modicella reniformis</name>
    <dbReference type="NCBI Taxonomy" id="1440133"/>
    <lineage>
        <taxon>Eukaryota</taxon>
        <taxon>Fungi</taxon>
        <taxon>Fungi incertae sedis</taxon>
        <taxon>Mucoromycota</taxon>
        <taxon>Mortierellomycotina</taxon>
        <taxon>Mortierellomycetes</taxon>
        <taxon>Mortierellales</taxon>
        <taxon>Mortierellaceae</taxon>
        <taxon>Modicella</taxon>
    </lineage>
</organism>
<dbReference type="Pfam" id="PF13855">
    <property type="entry name" value="LRR_8"/>
    <property type="match status" value="1"/>
</dbReference>